<protein>
    <recommendedName>
        <fullName evidence="2">PiggyBac transposable element-derived protein 4 C-terminal zinc-finger domain-containing protein</fullName>
    </recommendedName>
</protein>
<dbReference type="AlphaFoldDB" id="A0A8X6MQN6"/>
<proteinExistence type="predicted"/>
<gene>
    <name evidence="3" type="ORF">NPIL_568671</name>
</gene>
<name>A0A8X6MQN6_NEPPI</name>
<dbReference type="Pfam" id="PF13842">
    <property type="entry name" value="zf-Tnp_2"/>
    <property type="match status" value="1"/>
</dbReference>
<dbReference type="EMBL" id="BMAW01001101">
    <property type="protein sequence ID" value="GFS72569.1"/>
    <property type="molecule type" value="Genomic_DNA"/>
</dbReference>
<keyword evidence="1" id="KW-0732">Signal</keyword>
<organism evidence="3 4">
    <name type="scientific">Nephila pilipes</name>
    <name type="common">Giant wood spider</name>
    <name type="synonym">Nephila maculata</name>
    <dbReference type="NCBI Taxonomy" id="299642"/>
    <lineage>
        <taxon>Eukaryota</taxon>
        <taxon>Metazoa</taxon>
        <taxon>Ecdysozoa</taxon>
        <taxon>Arthropoda</taxon>
        <taxon>Chelicerata</taxon>
        <taxon>Arachnida</taxon>
        <taxon>Araneae</taxon>
        <taxon>Araneomorphae</taxon>
        <taxon>Entelegynae</taxon>
        <taxon>Araneoidea</taxon>
        <taxon>Nephilidae</taxon>
        <taxon>Nephila</taxon>
    </lineage>
</organism>
<evidence type="ECO:0000313" key="3">
    <source>
        <dbReference type="EMBL" id="GFS72569.1"/>
    </source>
</evidence>
<evidence type="ECO:0000259" key="2">
    <source>
        <dbReference type="Pfam" id="PF13842"/>
    </source>
</evidence>
<reference evidence="3" key="1">
    <citation type="submission" date="2020-08" db="EMBL/GenBank/DDBJ databases">
        <title>Multicomponent nature underlies the extraordinary mechanical properties of spider dragline silk.</title>
        <authorList>
            <person name="Kono N."/>
            <person name="Nakamura H."/>
            <person name="Mori M."/>
            <person name="Yoshida Y."/>
            <person name="Ohtoshi R."/>
            <person name="Malay A.D."/>
            <person name="Moran D.A.P."/>
            <person name="Tomita M."/>
            <person name="Numata K."/>
            <person name="Arakawa K."/>
        </authorList>
    </citation>
    <scope>NUCLEOTIDE SEQUENCE</scope>
</reference>
<feature type="domain" description="PiggyBac transposable element-derived protein 4 C-terminal zinc-finger" evidence="2">
    <location>
        <begin position="55"/>
        <end position="108"/>
    </location>
</feature>
<dbReference type="Proteomes" id="UP000887013">
    <property type="component" value="Unassembled WGS sequence"/>
</dbReference>
<dbReference type="OrthoDB" id="7613120at2759"/>
<feature type="signal peptide" evidence="1">
    <location>
        <begin position="1"/>
        <end position="20"/>
    </location>
</feature>
<feature type="chain" id="PRO_5036505674" description="PiggyBac transposable element-derived protein 4 C-terminal zinc-finger domain-containing protein" evidence="1">
    <location>
        <begin position="21"/>
        <end position="111"/>
    </location>
</feature>
<accession>A0A8X6MQN6</accession>
<evidence type="ECO:0000256" key="1">
    <source>
        <dbReference type="SAM" id="SignalP"/>
    </source>
</evidence>
<sequence length="111" mass="12882">MIFSGGRLVCFRAIYVCVWSLGISRMNEVRRMELPHKYQLMSDYPRFCSSGGNSSNLHQLILNPDAEKRRKRCRVCWSIGKRKDVLLVCSGCFGLPGLCSTEHFKWYHVHL</sequence>
<evidence type="ECO:0000313" key="4">
    <source>
        <dbReference type="Proteomes" id="UP000887013"/>
    </source>
</evidence>
<dbReference type="InterPro" id="IPR032718">
    <property type="entry name" value="PGBD4_Znf_C"/>
</dbReference>
<keyword evidence="4" id="KW-1185">Reference proteome</keyword>
<comment type="caution">
    <text evidence="3">The sequence shown here is derived from an EMBL/GenBank/DDBJ whole genome shotgun (WGS) entry which is preliminary data.</text>
</comment>